<evidence type="ECO:0000256" key="11">
    <source>
        <dbReference type="ARBA" id="ARBA00048336"/>
    </source>
</evidence>
<accession>A0A0K9PQL4</accession>
<keyword evidence="5" id="KW-0378">Hydrolase</keyword>
<name>A0A0K9PQL4_ZOSMR</name>
<evidence type="ECO:0000256" key="8">
    <source>
        <dbReference type="ARBA" id="ARBA00023242"/>
    </source>
</evidence>
<dbReference type="GO" id="GO:0046872">
    <property type="term" value="F:metal ion binding"/>
    <property type="evidence" value="ECO:0007669"/>
    <property type="project" value="UniProtKB-KW"/>
</dbReference>
<evidence type="ECO:0000256" key="6">
    <source>
        <dbReference type="ARBA" id="ARBA00022842"/>
    </source>
</evidence>
<dbReference type="GO" id="GO:0090364">
    <property type="term" value="P:regulation of proteasome assembly"/>
    <property type="evidence" value="ECO:0000318"/>
    <property type="project" value="GO_Central"/>
</dbReference>
<evidence type="ECO:0000256" key="4">
    <source>
        <dbReference type="ARBA" id="ARBA00022723"/>
    </source>
</evidence>
<dbReference type="OMA" id="TVHTPKY"/>
<organism evidence="14 15">
    <name type="scientific">Zostera marina</name>
    <name type="common">Eelgrass</name>
    <dbReference type="NCBI Taxonomy" id="29655"/>
    <lineage>
        <taxon>Eukaryota</taxon>
        <taxon>Viridiplantae</taxon>
        <taxon>Streptophyta</taxon>
        <taxon>Embryophyta</taxon>
        <taxon>Tracheophyta</taxon>
        <taxon>Spermatophyta</taxon>
        <taxon>Magnoliopsida</taxon>
        <taxon>Liliopsida</taxon>
        <taxon>Zosteraceae</taxon>
        <taxon>Zostera</taxon>
    </lineage>
</organism>
<evidence type="ECO:0000313" key="15">
    <source>
        <dbReference type="Proteomes" id="UP000036987"/>
    </source>
</evidence>
<comment type="subcellular location">
    <subcellularLocation>
        <location evidence="2">Nucleus</location>
    </subcellularLocation>
</comment>
<dbReference type="AlphaFoldDB" id="A0A0K9PQL4"/>
<reference evidence="15" key="1">
    <citation type="journal article" date="2016" name="Nature">
        <title>The genome of the seagrass Zostera marina reveals angiosperm adaptation to the sea.</title>
        <authorList>
            <person name="Olsen J.L."/>
            <person name="Rouze P."/>
            <person name="Verhelst B."/>
            <person name="Lin Y.-C."/>
            <person name="Bayer T."/>
            <person name="Collen J."/>
            <person name="Dattolo E."/>
            <person name="De Paoli E."/>
            <person name="Dittami S."/>
            <person name="Maumus F."/>
            <person name="Michel G."/>
            <person name="Kersting A."/>
            <person name="Lauritano C."/>
            <person name="Lohaus R."/>
            <person name="Toepel M."/>
            <person name="Tonon T."/>
            <person name="Vanneste K."/>
            <person name="Amirebrahimi M."/>
            <person name="Brakel J."/>
            <person name="Bostroem C."/>
            <person name="Chovatia M."/>
            <person name="Grimwood J."/>
            <person name="Jenkins J.W."/>
            <person name="Jueterbock A."/>
            <person name="Mraz A."/>
            <person name="Stam W.T."/>
            <person name="Tice H."/>
            <person name="Bornberg-Bauer E."/>
            <person name="Green P.J."/>
            <person name="Pearson G.A."/>
            <person name="Procaccini G."/>
            <person name="Duarte C.M."/>
            <person name="Schmutz J."/>
            <person name="Reusch T.B.H."/>
            <person name="Van de Peer Y."/>
        </authorList>
    </citation>
    <scope>NUCLEOTIDE SEQUENCE [LARGE SCALE GENOMIC DNA]</scope>
    <source>
        <strain evidence="15">cv. Finnish</strain>
    </source>
</reference>
<dbReference type="InterPro" id="IPR000626">
    <property type="entry name" value="Ubiquitin-like_dom"/>
</dbReference>
<dbReference type="InterPro" id="IPR004274">
    <property type="entry name" value="FCP1_dom"/>
</dbReference>
<evidence type="ECO:0000259" key="12">
    <source>
        <dbReference type="PROSITE" id="PS50053"/>
    </source>
</evidence>
<evidence type="ECO:0000256" key="7">
    <source>
        <dbReference type="ARBA" id="ARBA00022912"/>
    </source>
</evidence>
<dbReference type="InterPro" id="IPR051658">
    <property type="entry name" value="UBLCP1"/>
</dbReference>
<dbReference type="SUPFAM" id="SSF54236">
    <property type="entry name" value="Ubiquitin-like"/>
    <property type="match status" value="1"/>
</dbReference>
<dbReference type="GO" id="GO:0005634">
    <property type="term" value="C:nucleus"/>
    <property type="evidence" value="ECO:0000318"/>
    <property type="project" value="GO_Central"/>
</dbReference>
<dbReference type="CDD" id="cd01813">
    <property type="entry name" value="Ubl_UBLCP1"/>
    <property type="match status" value="1"/>
</dbReference>
<gene>
    <name evidence="14" type="ORF">ZOSMA_182G00490</name>
</gene>
<feature type="domain" description="FCP1 homology" evidence="13">
    <location>
        <begin position="152"/>
        <end position="313"/>
    </location>
</feature>
<dbReference type="EMBL" id="LFYR01000678">
    <property type="protein sequence ID" value="KMZ71358.1"/>
    <property type="molecule type" value="Genomic_DNA"/>
</dbReference>
<comment type="catalytic activity">
    <reaction evidence="10">
        <text>O-phospho-L-seryl-[protein] + H2O = L-seryl-[protein] + phosphate</text>
        <dbReference type="Rhea" id="RHEA:20629"/>
        <dbReference type="Rhea" id="RHEA-COMP:9863"/>
        <dbReference type="Rhea" id="RHEA-COMP:11604"/>
        <dbReference type="ChEBI" id="CHEBI:15377"/>
        <dbReference type="ChEBI" id="CHEBI:29999"/>
        <dbReference type="ChEBI" id="CHEBI:43474"/>
        <dbReference type="ChEBI" id="CHEBI:83421"/>
        <dbReference type="EC" id="3.1.3.16"/>
    </reaction>
</comment>
<evidence type="ECO:0000259" key="13">
    <source>
        <dbReference type="PROSITE" id="PS50969"/>
    </source>
</evidence>
<keyword evidence="8" id="KW-0539">Nucleus</keyword>
<dbReference type="PROSITE" id="PS50053">
    <property type="entry name" value="UBIQUITIN_2"/>
    <property type="match status" value="1"/>
</dbReference>
<dbReference type="GO" id="GO:0004722">
    <property type="term" value="F:protein serine/threonine phosphatase activity"/>
    <property type="evidence" value="ECO:0000318"/>
    <property type="project" value="GO_Central"/>
</dbReference>
<dbReference type="EC" id="3.1.3.16" evidence="3"/>
<evidence type="ECO:0000256" key="2">
    <source>
        <dbReference type="ARBA" id="ARBA00004123"/>
    </source>
</evidence>
<dbReference type="PROSITE" id="PS50969">
    <property type="entry name" value="FCP1"/>
    <property type="match status" value="1"/>
</dbReference>
<protein>
    <recommendedName>
        <fullName evidence="3">protein-serine/threonine phosphatase</fullName>
        <ecNumber evidence="3">3.1.3.16</ecNumber>
    </recommendedName>
    <alternativeName>
        <fullName evidence="9">Nuclear proteasome inhibitor UBLCP1</fullName>
    </alternativeName>
</protein>
<dbReference type="Pfam" id="PF00240">
    <property type="entry name" value="ubiquitin"/>
    <property type="match status" value="1"/>
</dbReference>
<evidence type="ECO:0000256" key="5">
    <source>
        <dbReference type="ARBA" id="ARBA00022801"/>
    </source>
</evidence>
<proteinExistence type="predicted"/>
<keyword evidence="6" id="KW-0460">Magnesium</keyword>
<dbReference type="InterPro" id="IPR011943">
    <property type="entry name" value="HAD-SF_hydro_IIID"/>
</dbReference>
<keyword evidence="15" id="KW-1185">Reference proteome</keyword>
<dbReference type="InterPro" id="IPR029071">
    <property type="entry name" value="Ubiquitin-like_domsf"/>
</dbReference>
<sequence length="341" mass="39200">MASSSSSIASEPQLTIVDGGLDEEFALTVKWSGKEYTVLLSGDDTLGELKKRICEVTTVLPKRQKLLYPKLSAKLGDDSILLSDLRLKPSVKMTMIGSVEDDIIVDQIDSPDIMDDFEMGHDEYVDIKDKESNKHKLRRRIKHCKINLRNPCREGKKLLVLDIDYTLFDHRSTAENPLELMRPHLHEFLAVVYTEYDIMIWSATSMKWVELKMGQLGVLNNPNYKITALVDSLAMITVQSDTRGTFDCKPLGVIWAKFSEFYNSKNTIMFDDLRRNFVMNPQNGLAIRPFRKAHINRSSDNELVKLTQYLLAISELSDLSNLDHRRWESYLESSFKRRKNS</sequence>
<dbReference type="Proteomes" id="UP000036987">
    <property type="component" value="Unassembled WGS sequence"/>
</dbReference>
<evidence type="ECO:0000256" key="9">
    <source>
        <dbReference type="ARBA" id="ARBA00032039"/>
    </source>
</evidence>
<dbReference type="Pfam" id="PF03031">
    <property type="entry name" value="NIF"/>
    <property type="match status" value="1"/>
</dbReference>
<dbReference type="PANTHER" id="PTHR48493">
    <property type="entry name" value="UBIQUITIN-LIKE DOMAIN-CONTAINING CTD PHOSPHATASE 1"/>
    <property type="match status" value="1"/>
</dbReference>
<dbReference type="OrthoDB" id="1711508at2759"/>
<dbReference type="InterPro" id="IPR023214">
    <property type="entry name" value="HAD_sf"/>
</dbReference>
<comment type="cofactor">
    <cofactor evidence="1">
        <name>Mg(2+)</name>
        <dbReference type="ChEBI" id="CHEBI:18420"/>
    </cofactor>
</comment>
<evidence type="ECO:0000256" key="3">
    <source>
        <dbReference type="ARBA" id="ARBA00013081"/>
    </source>
</evidence>
<dbReference type="SMART" id="SM00577">
    <property type="entry name" value="CPDc"/>
    <property type="match status" value="1"/>
</dbReference>
<feature type="domain" description="Ubiquitin-like" evidence="12">
    <location>
        <begin position="25"/>
        <end position="96"/>
    </location>
</feature>
<dbReference type="InterPro" id="IPR036412">
    <property type="entry name" value="HAD-like_sf"/>
</dbReference>
<dbReference type="Gene3D" id="3.10.20.90">
    <property type="entry name" value="Phosphatidylinositol 3-kinase Catalytic Subunit, Chain A, domain 1"/>
    <property type="match status" value="1"/>
</dbReference>
<evidence type="ECO:0000256" key="10">
    <source>
        <dbReference type="ARBA" id="ARBA00047761"/>
    </source>
</evidence>
<comment type="catalytic activity">
    <reaction evidence="11">
        <text>O-phospho-L-threonyl-[protein] + H2O = L-threonyl-[protein] + phosphate</text>
        <dbReference type="Rhea" id="RHEA:47004"/>
        <dbReference type="Rhea" id="RHEA-COMP:11060"/>
        <dbReference type="Rhea" id="RHEA-COMP:11605"/>
        <dbReference type="ChEBI" id="CHEBI:15377"/>
        <dbReference type="ChEBI" id="CHEBI:30013"/>
        <dbReference type="ChEBI" id="CHEBI:43474"/>
        <dbReference type="ChEBI" id="CHEBI:61977"/>
        <dbReference type="EC" id="3.1.3.16"/>
    </reaction>
</comment>
<evidence type="ECO:0000313" key="14">
    <source>
        <dbReference type="EMBL" id="KMZ71358.1"/>
    </source>
</evidence>
<dbReference type="Gene3D" id="3.40.50.1000">
    <property type="entry name" value="HAD superfamily/HAD-like"/>
    <property type="match status" value="1"/>
</dbReference>
<dbReference type="NCBIfam" id="TIGR02245">
    <property type="entry name" value="HAD_IIID1"/>
    <property type="match status" value="1"/>
</dbReference>
<dbReference type="PANTHER" id="PTHR48493:SF1">
    <property type="entry name" value="UBIQUITIN-LIKE DOMAIN-CONTAINING CTD PHOSPHATASE 1"/>
    <property type="match status" value="1"/>
</dbReference>
<evidence type="ECO:0000256" key="1">
    <source>
        <dbReference type="ARBA" id="ARBA00001946"/>
    </source>
</evidence>
<keyword evidence="4" id="KW-0479">Metal-binding</keyword>
<dbReference type="SUPFAM" id="SSF56784">
    <property type="entry name" value="HAD-like"/>
    <property type="match status" value="1"/>
</dbReference>
<dbReference type="SMART" id="SM00213">
    <property type="entry name" value="UBQ"/>
    <property type="match status" value="1"/>
</dbReference>
<keyword evidence="7" id="KW-0904">Protein phosphatase</keyword>
<comment type="caution">
    <text evidence="14">The sequence shown here is derived from an EMBL/GenBank/DDBJ whole genome shotgun (WGS) entry which is preliminary data.</text>
</comment>